<sequence length="54" mass="5612">MKKHVVAGLDLDDETADNPRLRLTTVNSIALTAVDVADGLPPLSANASISKIPS</sequence>
<dbReference type="EMBL" id="JBHMBW010000098">
    <property type="protein sequence ID" value="MFB9630488.1"/>
    <property type="molecule type" value="Genomic_DNA"/>
</dbReference>
<evidence type="ECO:0008006" key="3">
    <source>
        <dbReference type="Google" id="ProtNLM"/>
    </source>
</evidence>
<gene>
    <name evidence="1" type="ORF">ACFFSA_46075</name>
</gene>
<keyword evidence="2" id="KW-1185">Reference proteome</keyword>
<dbReference type="Proteomes" id="UP001589532">
    <property type="component" value="Unassembled WGS sequence"/>
</dbReference>
<evidence type="ECO:0000313" key="1">
    <source>
        <dbReference type="EMBL" id="MFB9630488.1"/>
    </source>
</evidence>
<accession>A0ABV5SHC4</accession>
<organism evidence="1 2">
    <name type="scientific">Nonomuraea helvata</name>
    <dbReference type="NCBI Taxonomy" id="37484"/>
    <lineage>
        <taxon>Bacteria</taxon>
        <taxon>Bacillati</taxon>
        <taxon>Actinomycetota</taxon>
        <taxon>Actinomycetes</taxon>
        <taxon>Streptosporangiales</taxon>
        <taxon>Streptosporangiaceae</taxon>
        <taxon>Nonomuraea</taxon>
    </lineage>
</organism>
<reference evidence="1 2" key="1">
    <citation type="submission" date="2024-09" db="EMBL/GenBank/DDBJ databases">
        <authorList>
            <person name="Sun Q."/>
            <person name="Mori K."/>
        </authorList>
    </citation>
    <scope>NUCLEOTIDE SEQUENCE [LARGE SCALE GENOMIC DNA]</scope>
    <source>
        <strain evidence="1 2">JCM 3143</strain>
    </source>
</reference>
<dbReference type="RefSeq" id="WP_344991927.1">
    <property type="nucleotide sequence ID" value="NZ_BAAAXV010000005.1"/>
</dbReference>
<protein>
    <recommendedName>
        <fullName evidence="3">FXSXX-COOH protein</fullName>
    </recommendedName>
</protein>
<name>A0ABV5SHC4_9ACTN</name>
<evidence type="ECO:0000313" key="2">
    <source>
        <dbReference type="Proteomes" id="UP001589532"/>
    </source>
</evidence>
<comment type="caution">
    <text evidence="1">The sequence shown here is derived from an EMBL/GenBank/DDBJ whole genome shotgun (WGS) entry which is preliminary data.</text>
</comment>
<proteinExistence type="predicted"/>